<evidence type="ECO:0000313" key="7">
    <source>
        <dbReference type="Proteomes" id="UP001501116"/>
    </source>
</evidence>
<comment type="similarity">
    <text evidence="1">Belongs to the UDP-glycosyltransferase family.</text>
</comment>
<dbReference type="SUPFAM" id="SSF53756">
    <property type="entry name" value="UDP-Glycosyltransferase/glycogen phosphorylase"/>
    <property type="match status" value="1"/>
</dbReference>
<dbReference type="InterPro" id="IPR001128">
    <property type="entry name" value="Cyt_P450"/>
</dbReference>
<reference evidence="6 7" key="1">
    <citation type="journal article" date="2019" name="Int. J. Syst. Evol. Microbiol.">
        <title>The Global Catalogue of Microorganisms (GCM) 10K type strain sequencing project: providing services to taxonomists for standard genome sequencing and annotation.</title>
        <authorList>
            <consortium name="The Broad Institute Genomics Platform"/>
            <consortium name="The Broad Institute Genome Sequencing Center for Infectious Disease"/>
            <person name="Wu L."/>
            <person name="Ma J."/>
        </authorList>
    </citation>
    <scope>NUCLEOTIDE SEQUENCE [LARGE SCALE GENOMIC DNA]</scope>
    <source>
        <strain evidence="6 7">JCM 14545</strain>
    </source>
</reference>
<dbReference type="CDD" id="cd11030">
    <property type="entry name" value="CYP105-like"/>
    <property type="match status" value="1"/>
</dbReference>
<accession>A0ABN2QK87</accession>
<dbReference type="InterPro" id="IPR036396">
    <property type="entry name" value="Cyt_P450_sf"/>
</dbReference>
<dbReference type="Pfam" id="PF06722">
    <property type="entry name" value="EryCIII-like_C"/>
    <property type="match status" value="1"/>
</dbReference>
<name>A0ABN2QK87_9PSEU</name>
<evidence type="ECO:0000256" key="1">
    <source>
        <dbReference type="ARBA" id="ARBA00009995"/>
    </source>
</evidence>
<gene>
    <name evidence="6" type="ORF">GCM10009754_21230</name>
</gene>
<proteinExistence type="inferred from homology"/>
<keyword evidence="7" id="KW-1185">Reference proteome</keyword>
<dbReference type="Pfam" id="PF00067">
    <property type="entry name" value="p450"/>
    <property type="match status" value="1"/>
</dbReference>
<evidence type="ECO:0000256" key="4">
    <source>
        <dbReference type="SAM" id="MobiDB-lite"/>
    </source>
</evidence>
<dbReference type="NCBIfam" id="TIGR01426">
    <property type="entry name" value="MGT"/>
    <property type="match status" value="1"/>
</dbReference>
<dbReference type="SUPFAM" id="SSF48264">
    <property type="entry name" value="Cytochrome P450"/>
    <property type="match status" value="1"/>
</dbReference>
<dbReference type="Gene3D" id="3.40.50.2000">
    <property type="entry name" value="Glycogen Phosphorylase B"/>
    <property type="match status" value="2"/>
</dbReference>
<dbReference type="EMBL" id="BAAANN010000007">
    <property type="protein sequence ID" value="GAA1952076.1"/>
    <property type="molecule type" value="Genomic_DNA"/>
</dbReference>
<comment type="similarity">
    <text evidence="2">Belongs to the cytochrome P450 family.</text>
</comment>
<feature type="region of interest" description="Disordered" evidence="4">
    <location>
        <begin position="415"/>
        <end position="439"/>
    </location>
</feature>
<dbReference type="InterPro" id="IPR017972">
    <property type="entry name" value="Cyt_P450_CS"/>
</dbReference>
<evidence type="ECO:0000256" key="3">
    <source>
        <dbReference type="ARBA" id="ARBA00022679"/>
    </source>
</evidence>
<dbReference type="Gene3D" id="1.10.630.10">
    <property type="entry name" value="Cytochrome P450"/>
    <property type="match status" value="1"/>
</dbReference>
<dbReference type="RefSeq" id="WP_344416227.1">
    <property type="nucleotide sequence ID" value="NZ_BAAANN010000007.1"/>
</dbReference>
<evidence type="ECO:0000313" key="6">
    <source>
        <dbReference type="EMBL" id="GAA1952076.1"/>
    </source>
</evidence>
<dbReference type="InterPro" id="IPR002397">
    <property type="entry name" value="Cyt_P450_B"/>
</dbReference>
<dbReference type="PROSITE" id="PS00086">
    <property type="entry name" value="CYTOCHROME_P450"/>
    <property type="match status" value="1"/>
</dbReference>
<dbReference type="PRINTS" id="PR00359">
    <property type="entry name" value="BP450"/>
</dbReference>
<sequence>MRSEPSQAQHVLFLPYPSPGHVIPTKAIARELMRRGHRVTYAVTADVAELAAETGAGVIDYRVPLMSETHPPDTWTQDALGAAFLQYITELTGTTTAIEAQAGADRPDLIVYDCTVWAPGRALGRKWKIPTVQLVPVFASNERYSLMRAQVDGADHPQLDEDHPAIAKFHEMMAEFMASHGLDPAEATEFREAFDEHSLVFHPRALQPYGDTFGPETAFVGLSHEDGDDGKESTDRWQPPGDGKPVLFISLGTVVNDRPDFFLTCAEAFNDSEWHVVLAVDEALDDENGEMDLSAFADNFEVHSWIPYHEVMPHAEVFVSQAGMGGMMHAGNNSVPIVVVPHQPEQRVSAARVVELGLGPRLDPDASAEELRAAVHLARTDPGIRRRTKWMKCEIDAAGGAPRAAELIVDLLRDPGDGDPGPYDAVDLPRTRGCPFDPPDRYRELAETGPLHRMRFPLGDDGWLVTGFDEAKTVLTDPRFSHRSELIDSPLPPPFPFPPGRHRAPAAEPGAFNRMDTPQHTRYRRLVAELFSARRAEEQIPAIEAACTGLLDGLAERGGPADLVRDFARPLPAKVIFDLLGVPADLRAPLHDNLDVLMHLQLDVDDLLGAVKVVGDLLDELVAGKRTGGDGDLLSELASTSDLDDTELRNLTWALLGGGTDTTANMISLGTLALLEHPDQLAALRAAANEPAAPGGRPPLDLAIDELLRYLTISQFGASRAALADVEVGGKTVREGETVLVALPAVNRDPGRFPDADRLDVTREHRANLAFGHGVHKCVGQFLAKATLRVAYPALFERFPGLRAAVPLDQVPLRHDMDHYGVHELKVTW</sequence>
<dbReference type="PANTHER" id="PTHR46696">
    <property type="entry name" value="P450, PUTATIVE (EUROFUNG)-RELATED"/>
    <property type="match status" value="1"/>
</dbReference>
<keyword evidence="3" id="KW-0808">Transferase</keyword>
<feature type="domain" description="Erythromycin biosynthesis protein CIII-like C-terminal" evidence="5">
    <location>
        <begin position="286"/>
        <end position="397"/>
    </location>
</feature>
<dbReference type="Proteomes" id="UP001501116">
    <property type="component" value="Unassembled WGS sequence"/>
</dbReference>
<dbReference type="InterPro" id="IPR002213">
    <property type="entry name" value="UDP_glucos_trans"/>
</dbReference>
<evidence type="ECO:0000256" key="2">
    <source>
        <dbReference type="ARBA" id="ARBA00010617"/>
    </source>
</evidence>
<dbReference type="PANTHER" id="PTHR46696:SF1">
    <property type="entry name" value="CYTOCHROME P450 YJIB-RELATED"/>
    <property type="match status" value="1"/>
</dbReference>
<dbReference type="InterPro" id="IPR010610">
    <property type="entry name" value="EryCIII-like_C"/>
</dbReference>
<evidence type="ECO:0000259" key="5">
    <source>
        <dbReference type="Pfam" id="PF06722"/>
    </source>
</evidence>
<protein>
    <recommendedName>
        <fullName evidence="5">Erythromycin biosynthesis protein CIII-like C-terminal domain-containing protein</fullName>
    </recommendedName>
</protein>
<dbReference type="InterPro" id="IPR006326">
    <property type="entry name" value="UDPGT_MGT-like"/>
</dbReference>
<dbReference type="CDD" id="cd03784">
    <property type="entry name" value="GT1_Gtf-like"/>
    <property type="match status" value="1"/>
</dbReference>
<comment type="caution">
    <text evidence="6">The sequence shown here is derived from an EMBL/GenBank/DDBJ whole genome shotgun (WGS) entry which is preliminary data.</text>
</comment>
<organism evidence="6 7">
    <name type="scientific">Amycolatopsis minnesotensis</name>
    <dbReference type="NCBI Taxonomy" id="337894"/>
    <lineage>
        <taxon>Bacteria</taxon>
        <taxon>Bacillati</taxon>
        <taxon>Actinomycetota</taxon>
        <taxon>Actinomycetes</taxon>
        <taxon>Pseudonocardiales</taxon>
        <taxon>Pseudonocardiaceae</taxon>
        <taxon>Amycolatopsis</taxon>
    </lineage>
</organism>